<comment type="caution">
    <text evidence="2">The sequence shown here is derived from an EMBL/GenBank/DDBJ whole genome shotgun (WGS) entry which is preliminary data.</text>
</comment>
<organism evidence="2 3">
    <name type="scientific">Saccharata proteae CBS 121410</name>
    <dbReference type="NCBI Taxonomy" id="1314787"/>
    <lineage>
        <taxon>Eukaryota</taxon>
        <taxon>Fungi</taxon>
        <taxon>Dikarya</taxon>
        <taxon>Ascomycota</taxon>
        <taxon>Pezizomycotina</taxon>
        <taxon>Dothideomycetes</taxon>
        <taxon>Dothideomycetes incertae sedis</taxon>
        <taxon>Botryosphaeriales</taxon>
        <taxon>Saccharataceae</taxon>
        <taxon>Saccharata</taxon>
    </lineage>
</organism>
<dbReference type="EMBL" id="ML978711">
    <property type="protein sequence ID" value="KAF2091588.1"/>
    <property type="molecule type" value="Genomic_DNA"/>
</dbReference>
<evidence type="ECO:0000256" key="1">
    <source>
        <dbReference type="SAM" id="MobiDB-lite"/>
    </source>
</evidence>
<reference evidence="2" key="1">
    <citation type="journal article" date="2020" name="Stud. Mycol.">
        <title>101 Dothideomycetes genomes: a test case for predicting lifestyles and emergence of pathogens.</title>
        <authorList>
            <person name="Haridas S."/>
            <person name="Albert R."/>
            <person name="Binder M."/>
            <person name="Bloem J."/>
            <person name="Labutti K."/>
            <person name="Salamov A."/>
            <person name="Andreopoulos B."/>
            <person name="Baker S."/>
            <person name="Barry K."/>
            <person name="Bills G."/>
            <person name="Bluhm B."/>
            <person name="Cannon C."/>
            <person name="Castanera R."/>
            <person name="Culley D."/>
            <person name="Daum C."/>
            <person name="Ezra D."/>
            <person name="Gonzalez J."/>
            <person name="Henrissat B."/>
            <person name="Kuo A."/>
            <person name="Liang C."/>
            <person name="Lipzen A."/>
            <person name="Lutzoni F."/>
            <person name="Magnuson J."/>
            <person name="Mondo S."/>
            <person name="Nolan M."/>
            <person name="Ohm R."/>
            <person name="Pangilinan J."/>
            <person name="Park H.-J."/>
            <person name="Ramirez L."/>
            <person name="Alfaro M."/>
            <person name="Sun H."/>
            <person name="Tritt A."/>
            <person name="Yoshinaga Y."/>
            <person name="Zwiers L.-H."/>
            <person name="Turgeon B."/>
            <person name="Goodwin S."/>
            <person name="Spatafora J."/>
            <person name="Crous P."/>
            <person name="Grigoriev I."/>
        </authorList>
    </citation>
    <scope>NUCLEOTIDE SEQUENCE</scope>
    <source>
        <strain evidence="2">CBS 121410</strain>
    </source>
</reference>
<evidence type="ECO:0000313" key="2">
    <source>
        <dbReference type="EMBL" id="KAF2091588.1"/>
    </source>
</evidence>
<proteinExistence type="predicted"/>
<name>A0A9P4LZM8_9PEZI</name>
<keyword evidence="3" id="KW-1185">Reference proteome</keyword>
<accession>A0A9P4LZM8</accession>
<feature type="region of interest" description="Disordered" evidence="1">
    <location>
        <begin position="47"/>
        <end position="81"/>
    </location>
</feature>
<dbReference type="AlphaFoldDB" id="A0A9P4LZM8"/>
<protein>
    <submittedName>
        <fullName evidence="2">Uncharacterized protein</fullName>
    </submittedName>
</protein>
<dbReference type="Proteomes" id="UP000799776">
    <property type="component" value="Unassembled WGS sequence"/>
</dbReference>
<gene>
    <name evidence="2" type="ORF">K490DRAFT_52781</name>
</gene>
<evidence type="ECO:0000313" key="3">
    <source>
        <dbReference type="Proteomes" id="UP000799776"/>
    </source>
</evidence>
<sequence length="253" mass="27828">MAFNPRQLIRKTRGFARLIPKGEQHVERSTDVNRNTRLYNYLRLNRRTHRLSSSTGSPRPEGGLAVKGTRPTRKETRRPAVSLSTFSGNTQAEAANTAGCIRRPTSDLAEVLETVGCADGHADFVIATLHRGYVCDKTLDRRTWLADGTDNGFRAVQYYGTAFDVVEESDANAKDVLRLLVRNAMLNAGEDVDGGMRSGVWRLAGSTVAADGVDDGTKASQTADDTYGHFCDGLHGYLPDHRRKTRLTFPAQS</sequence>